<evidence type="ECO:0000313" key="1">
    <source>
        <dbReference type="EMBL" id="AXA35350.1"/>
    </source>
</evidence>
<name>A0A2Z4Y2M9_SUMC1</name>
<dbReference type="EMBL" id="CP030759">
    <property type="protein sequence ID" value="AXA35350.1"/>
    <property type="molecule type" value="Genomic_DNA"/>
</dbReference>
<sequence length="57" mass="6375">MQRAERFLRLAGSTVPIHGERYFDTGASGLEILTGFHEARKSRVLCQKTQLLDPCGL</sequence>
<dbReference type="AlphaFoldDB" id="A0A2Z4Y2M9"/>
<protein>
    <submittedName>
        <fullName evidence="1">Uncharacterized protein</fullName>
    </submittedName>
</protein>
<dbReference type="Proteomes" id="UP000262583">
    <property type="component" value="Chromosome"/>
</dbReference>
<evidence type="ECO:0000313" key="2">
    <source>
        <dbReference type="Proteomes" id="UP000262583"/>
    </source>
</evidence>
<dbReference type="KEGG" id="schv:BRCON_0573"/>
<reference evidence="1 2" key="1">
    <citation type="submission" date="2018-05" db="EMBL/GenBank/DDBJ databases">
        <title>A metagenomic window into the 2 km-deep terrestrial subsurface aquifer revealed taxonomically and functionally diverse microbial community comprising novel uncultured bacterial lineages.</title>
        <authorList>
            <person name="Kadnikov V.V."/>
            <person name="Mardanov A.V."/>
            <person name="Beletsky A.V."/>
            <person name="Banks D."/>
            <person name="Pimenov N.V."/>
            <person name="Frank Y.A."/>
            <person name="Karnachuk O.V."/>
            <person name="Ravin N.V."/>
        </authorList>
    </citation>
    <scope>NUCLEOTIDE SEQUENCE [LARGE SCALE GENOMIC DNA]</scope>
    <source>
        <strain evidence="1">BY</strain>
    </source>
</reference>
<proteinExistence type="predicted"/>
<organism evidence="1 2">
    <name type="scientific">Sumerlaea chitinivorans</name>
    <dbReference type="NCBI Taxonomy" id="2250252"/>
    <lineage>
        <taxon>Bacteria</taxon>
        <taxon>Candidatus Sumerlaeota</taxon>
        <taxon>Candidatus Sumerlaeia</taxon>
        <taxon>Candidatus Sumerlaeales</taxon>
        <taxon>Candidatus Sumerlaeaceae</taxon>
        <taxon>Candidatus Sumerlaea</taxon>
    </lineage>
</organism>
<accession>A0A2Z4Y2M9</accession>
<gene>
    <name evidence="1" type="ORF">BRCON_0573</name>
</gene>